<dbReference type="InterPro" id="IPR029063">
    <property type="entry name" value="SAM-dependent_MTases_sf"/>
</dbReference>
<reference evidence="1" key="1">
    <citation type="submission" date="2016-06" db="UniProtKB">
        <authorList>
            <consortium name="WormBaseParasite"/>
        </authorList>
    </citation>
    <scope>IDENTIFICATION</scope>
</reference>
<name>A0A183AZF3_9TREM</name>
<organism evidence="1">
    <name type="scientific">Echinostoma caproni</name>
    <dbReference type="NCBI Taxonomy" id="27848"/>
    <lineage>
        <taxon>Eukaryota</taxon>
        <taxon>Metazoa</taxon>
        <taxon>Spiralia</taxon>
        <taxon>Lophotrochozoa</taxon>
        <taxon>Platyhelminthes</taxon>
        <taxon>Trematoda</taxon>
        <taxon>Digenea</taxon>
        <taxon>Plagiorchiida</taxon>
        <taxon>Echinostomata</taxon>
        <taxon>Echinostomatoidea</taxon>
        <taxon>Echinostomatidae</taxon>
        <taxon>Echinostoma</taxon>
    </lineage>
</organism>
<sequence length="143" mass="16114">LEVIKATTEEFLSLEFHGEKNKAIRHIYIEASDSRSGIVNPVGFLEVEADDMYILRDMWIPLGNNQKEARRTDMINRTALLLRHALKFSGVRTVTLLCRSVDPEETEALVNRVMEMTNRTLLKEAEAMAASSRGATTGMAFNL</sequence>
<dbReference type="PANTHER" id="PTHR14663:SF2">
    <property type="entry name" value="METHYLTRANSFERASE NSUN7-RELATED"/>
    <property type="match status" value="1"/>
</dbReference>
<protein>
    <submittedName>
        <fullName evidence="1">Kinesin motor domain-containing protein</fullName>
    </submittedName>
</protein>
<accession>A0A183AZF3</accession>
<dbReference type="PANTHER" id="PTHR14663">
    <property type="entry name" value="METHYLTRANSFERASE NSUN7-RELATED"/>
    <property type="match status" value="1"/>
</dbReference>
<dbReference type="WBParaSite" id="ECPE_0001237401-mRNA-1">
    <property type="protein sequence ID" value="ECPE_0001237401-mRNA-1"/>
    <property type="gene ID" value="ECPE_0001237401"/>
</dbReference>
<dbReference type="InterPro" id="IPR042620">
    <property type="entry name" value="NSUN7"/>
</dbReference>
<proteinExistence type="predicted"/>
<evidence type="ECO:0000313" key="1">
    <source>
        <dbReference type="WBParaSite" id="ECPE_0001237401-mRNA-1"/>
    </source>
</evidence>
<dbReference type="Gene3D" id="3.40.50.150">
    <property type="entry name" value="Vaccinia Virus protein VP39"/>
    <property type="match status" value="1"/>
</dbReference>
<dbReference type="AlphaFoldDB" id="A0A183AZF3"/>